<evidence type="ECO:0000256" key="8">
    <source>
        <dbReference type="SAM" id="MobiDB-lite"/>
    </source>
</evidence>
<dbReference type="PANTHER" id="PTHR11142:SF0">
    <property type="entry name" value="TRNA PSEUDOURIDINE SYNTHASE-LIKE 1"/>
    <property type="match status" value="1"/>
</dbReference>
<evidence type="ECO:0000256" key="7">
    <source>
        <dbReference type="RuleBase" id="RU003792"/>
    </source>
</evidence>
<comment type="similarity">
    <text evidence="1 4 7">Belongs to the tRNA pseudouridine synthase TruA family.</text>
</comment>
<dbReference type="EMBL" id="QEKW01000005">
    <property type="protein sequence ID" value="PVZ10272.1"/>
    <property type="molecule type" value="Genomic_DNA"/>
</dbReference>
<dbReference type="InterPro" id="IPR020095">
    <property type="entry name" value="PsdUridine_synth_TruA_C"/>
</dbReference>
<dbReference type="SUPFAM" id="SSF55120">
    <property type="entry name" value="Pseudouridine synthase"/>
    <property type="match status" value="1"/>
</dbReference>
<dbReference type="Pfam" id="PF01416">
    <property type="entry name" value="PseudoU_synth_1"/>
    <property type="match status" value="1"/>
</dbReference>
<comment type="subunit">
    <text evidence="4">Homodimer.</text>
</comment>
<feature type="active site" description="Nucleophile" evidence="4 5">
    <location>
        <position position="68"/>
    </location>
</feature>
<dbReference type="Gene3D" id="3.30.70.580">
    <property type="entry name" value="Pseudouridine synthase I, catalytic domain, N-terminal subdomain"/>
    <property type="match status" value="1"/>
</dbReference>
<dbReference type="Gene3D" id="3.30.70.660">
    <property type="entry name" value="Pseudouridine synthase I, catalytic domain, C-terminal subdomain"/>
    <property type="match status" value="1"/>
</dbReference>
<evidence type="ECO:0000256" key="6">
    <source>
        <dbReference type="PIRSR" id="PIRSR001430-2"/>
    </source>
</evidence>
<dbReference type="InterPro" id="IPR020103">
    <property type="entry name" value="PsdUridine_synth_cat_dom_sf"/>
</dbReference>
<comment type="catalytic activity">
    <reaction evidence="4 7">
        <text>uridine(38/39/40) in tRNA = pseudouridine(38/39/40) in tRNA</text>
        <dbReference type="Rhea" id="RHEA:22376"/>
        <dbReference type="Rhea" id="RHEA-COMP:10085"/>
        <dbReference type="Rhea" id="RHEA-COMP:10087"/>
        <dbReference type="ChEBI" id="CHEBI:65314"/>
        <dbReference type="ChEBI" id="CHEBI:65315"/>
        <dbReference type="EC" id="5.4.99.12"/>
    </reaction>
</comment>
<organism evidence="10 11">
    <name type="scientific">Actinomycetospora cinnamomea</name>
    <dbReference type="NCBI Taxonomy" id="663609"/>
    <lineage>
        <taxon>Bacteria</taxon>
        <taxon>Bacillati</taxon>
        <taxon>Actinomycetota</taxon>
        <taxon>Actinomycetes</taxon>
        <taxon>Pseudonocardiales</taxon>
        <taxon>Pseudonocardiaceae</taxon>
        <taxon>Actinomycetospora</taxon>
    </lineage>
</organism>
<evidence type="ECO:0000313" key="11">
    <source>
        <dbReference type="Proteomes" id="UP000245639"/>
    </source>
</evidence>
<dbReference type="PANTHER" id="PTHR11142">
    <property type="entry name" value="PSEUDOURIDYLATE SYNTHASE"/>
    <property type="match status" value="1"/>
</dbReference>
<evidence type="ECO:0000256" key="5">
    <source>
        <dbReference type="PIRSR" id="PIRSR001430-1"/>
    </source>
</evidence>
<dbReference type="InterPro" id="IPR020094">
    <property type="entry name" value="TruA/RsuA/RluB/E/F_N"/>
</dbReference>
<dbReference type="FunFam" id="3.30.70.580:FF:000008">
    <property type="entry name" value="tRNA pseudouridine synthase A"/>
    <property type="match status" value="1"/>
</dbReference>
<comment type="function">
    <text evidence="4">Formation of pseudouridine at positions 38, 39 and 40 in the anticodon stem and loop of transfer RNAs.</text>
</comment>
<feature type="region of interest" description="Disordered" evidence="8">
    <location>
        <begin position="270"/>
        <end position="291"/>
    </location>
</feature>
<dbReference type="HAMAP" id="MF_00171">
    <property type="entry name" value="TruA"/>
    <property type="match status" value="1"/>
</dbReference>
<dbReference type="InterPro" id="IPR001406">
    <property type="entry name" value="PsdUridine_synth_TruA"/>
</dbReference>
<dbReference type="GO" id="GO:0160147">
    <property type="term" value="F:tRNA pseudouridine(38-40) synthase activity"/>
    <property type="evidence" value="ECO:0007669"/>
    <property type="project" value="UniProtKB-EC"/>
</dbReference>
<evidence type="ECO:0000259" key="9">
    <source>
        <dbReference type="Pfam" id="PF01416"/>
    </source>
</evidence>
<dbReference type="CDD" id="cd02570">
    <property type="entry name" value="PseudoU_synth_EcTruA"/>
    <property type="match status" value="1"/>
</dbReference>
<accession>A0A2U1FDL1</accession>
<dbReference type="GO" id="GO:0003723">
    <property type="term" value="F:RNA binding"/>
    <property type="evidence" value="ECO:0007669"/>
    <property type="project" value="InterPro"/>
</dbReference>
<keyword evidence="3 4" id="KW-0413">Isomerase</keyword>
<name>A0A2U1FDL1_9PSEU</name>
<dbReference type="InterPro" id="IPR020097">
    <property type="entry name" value="PsdUridine_synth_TruA_a/b_dom"/>
</dbReference>
<evidence type="ECO:0000256" key="4">
    <source>
        <dbReference type="HAMAP-Rule" id="MF_00171"/>
    </source>
</evidence>
<dbReference type="AlphaFoldDB" id="A0A2U1FDL1"/>
<keyword evidence="2 4" id="KW-0819">tRNA processing</keyword>
<dbReference type="NCBIfam" id="TIGR00071">
    <property type="entry name" value="hisT_truA"/>
    <property type="match status" value="1"/>
</dbReference>
<reference evidence="10 11" key="1">
    <citation type="submission" date="2018-04" db="EMBL/GenBank/DDBJ databases">
        <title>Genomic Encyclopedia of Type Strains, Phase IV (KMG-IV): sequencing the most valuable type-strain genomes for metagenomic binning, comparative biology and taxonomic classification.</title>
        <authorList>
            <person name="Goeker M."/>
        </authorList>
    </citation>
    <scope>NUCLEOTIDE SEQUENCE [LARGE SCALE GENOMIC DNA]</scope>
    <source>
        <strain evidence="10 11">DSM 45771</strain>
    </source>
</reference>
<comment type="caution">
    <text evidence="10">The sequence shown here is derived from an EMBL/GenBank/DDBJ whole genome shotgun (WGS) entry which is preliminary data.</text>
</comment>
<dbReference type="PIRSF" id="PIRSF001430">
    <property type="entry name" value="tRNA_psdUrid_synth"/>
    <property type="match status" value="1"/>
</dbReference>
<dbReference type="Proteomes" id="UP000245639">
    <property type="component" value="Unassembled WGS sequence"/>
</dbReference>
<comment type="caution">
    <text evidence="4">Lacks conserved residue(s) required for the propagation of feature annotation.</text>
</comment>
<dbReference type="EC" id="5.4.99.12" evidence="4"/>
<proteinExistence type="inferred from homology"/>
<dbReference type="FunFam" id="3.30.70.660:FF:000003">
    <property type="entry name" value="tRNA pseudouridine synthase A"/>
    <property type="match status" value="1"/>
</dbReference>
<evidence type="ECO:0000256" key="3">
    <source>
        <dbReference type="ARBA" id="ARBA00023235"/>
    </source>
</evidence>
<evidence type="ECO:0000256" key="2">
    <source>
        <dbReference type="ARBA" id="ARBA00022694"/>
    </source>
</evidence>
<keyword evidence="11" id="KW-1185">Reference proteome</keyword>
<feature type="domain" description="Pseudouridine synthase I TruA alpha/beta" evidence="9">
    <location>
        <begin position="164"/>
        <end position="265"/>
    </location>
</feature>
<dbReference type="RefSeq" id="WP_243418055.1">
    <property type="nucleotide sequence ID" value="NZ_QEKW01000005.1"/>
</dbReference>
<evidence type="ECO:0000313" key="10">
    <source>
        <dbReference type="EMBL" id="PVZ10272.1"/>
    </source>
</evidence>
<protein>
    <recommendedName>
        <fullName evidence="4">tRNA pseudouridine synthase A</fullName>
        <ecNumber evidence="4">5.4.99.12</ecNumber>
    </recommendedName>
    <alternativeName>
        <fullName evidence="4">tRNA pseudouridine(38-40) synthase</fullName>
    </alternativeName>
    <alternativeName>
        <fullName evidence="4">tRNA pseudouridylate synthase I</fullName>
    </alternativeName>
    <alternativeName>
        <fullName evidence="4">tRNA-uridine isomerase I</fullName>
    </alternativeName>
</protein>
<dbReference type="GO" id="GO:0031119">
    <property type="term" value="P:tRNA pseudouridine synthesis"/>
    <property type="evidence" value="ECO:0007669"/>
    <property type="project" value="UniProtKB-UniRule"/>
</dbReference>
<feature type="binding site" evidence="4 6">
    <location>
        <position position="127"/>
    </location>
    <ligand>
        <name>substrate</name>
    </ligand>
</feature>
<gene>
    <name evidence="4" type="primary">truA</name>
    <name evidence="10" type="ORF">C8D89_105352</name>
</gene>
<evidence type="ECO:0000256" key="1">
    <source>
        <dbReference type="ARBA" id="ARBA00009375"/>
    </source>
</evidence>
<sequence length="291" mass="31281">MSREPAPDPGGGLAASPVRYRLDLAYDGTDFSGWARQPGLRTVQGVLEDTLATIWRVPVALTVAGRTDAGVHADAQVAHVDLPAEVEPHPGLVGRLARMLPPDVRVRAVTAASEGFDARFSALRRHYVYRVSTAPWGPEPLRARDTLRWPRPLDPEAMNAAGRGLLGEHDFAAFCRPRPGATTIRELQALDWEPAAGETEVLVARLSADAFCHSMVRSIVGALLAVGEGRRPVGWPAQLLAARERSSEVTVAAARGLRLTGIDYPGDAELADRAAATRRRRGEPTGQPPLP</sequence>